<dbReference type="Proteomes" id="UP000092598">
    <property type="component" value="Chromosome"/>
</dbReference>
<keyword evidence="1" id="KW-0808">Transferase</keyword>
<dbReference type="Pfam" id="PF00294">
    <property type="entry name" value="PfkB"/>
    <property type="match status" value="1"/>
</dbReference>
<dbReference type="AlphaFoldDB" id="A0A1B1MLA7"/>
<evidence type="ECO:0000259" key="4">
    <source>
        <dbReference type="Pfam" id="PF00294"/>
    </source>
</evidence>
<feature type="compositionally biased region" description="Pro residues" evidence="3">
    <location>
        <begin position="332"/>
        <end position="345"/>
    </location>
</feature>
<dbReference type="SUPFAM" id="SSF53613">
    <property type="entry name" value="Ribokinase-like"/>
    <property type="match status" value="1"/>
</dbReference>
<keyword evidence="2 5" id="KW-0418">Kinase</keyword>
<dbReference type="Gene3D" id="3.40.1190.20">
    <property type="match status" value="1"/>
</dbReference>
<feature type="domain" description="Carbohydrate kinase PfkB" evidence="4">
    <location>
        <begin position="8"/>
        <end position="288"/>
    </location>
</feature>
<dbReference type="PATRIC" id="fig|1915.4.peg.7803"/>
<evidence type="ECO:0000313" key="5">
    <source>
        <dbReference type="EMBL" id="ANS69307.1"/>
    </source>
</evidence>
<accession>A0A1B1MLA7</accession>
<evidence type="ECO:0000256" key="3">
    <source>
        <dbReference type="SAM" id="MobiDB-lite"/>
    </source>
</evidence>
<dbReference type="STRING" id="1915.SLINC_7083"/>
<dbReference type="KEGG" id="sls:SLINC_7083"/>
<keyword evidence="6" id="KW-1185">Reference proteome</keyword>
<gene>
    <name evidence="5" type="ORF">SLINC_7083</name>
</gene>
<dbReference type="PANTHER" id="PTHR10584">
    <property type="entry name" value="SUGAR KINASE"/>
    <property type="match status" value="1"/>
</dbReference>
<organism evidence="5 6">
    <name type="scientific">Streptomyces lincolnensis</name>
    <dbReference type="NCBI Taxonomy" id="1915"/>
    <lineage>
        <taxon>Bacteria</taxon>
        <taxon>Bacillati</taxon>
        <taxon>Actinomycetota</taxon>
        <taxon>Actinomycetes</taxon>
        <taxon>Kitasatosporales</taxon>
        <taxon>Streptomycetaceae</taxon>
        <taxon>Streptomyces</taxon>
    </lineage>
</organism>
<reference evidence="5 6" key="1">
    <citation type="submission" date="2016-07" db="EMBL/GenBank/DDBJ databases">
        <title>Enhancement of antibiotic productionsby engineered nitrateutilization in actinobacteria.</title>
        <authorList>
            <person name="Meng S.C."/>
        </authorList>
    </citation>
    <scope>NUCLEOTIDE SEQUENCE [LARGE SCALE GENOMIC DNA]</scope>
    <source>
        <strain evidence="5 6">NRRL 2936</strain>
    </source>
</reference>
<evidence type="ECO:0000313" key="6">
    <source>
        <dbReference type="Proteomes" id="UP000092598"/>
    </source>
</evidence>
<dbReference type="PANTHER" id="PTHR10584:SF166">
    <property type="entry name" value="RIBOKINASE"/>
    <property type="match status" value="1"/>
</dbReference>
<name>A0A1B1MLA7_STRLN</name>
<dbReference type="RefSeq" id="WP_225988437.1">
    <property type="nucleotide sequence ID" value="NZ_CP016438.1"/>
</dbReference>
<evidence type="ECO:0000256" key="2">
    <source>
        <dbReference type="ARBA" id="ARBA00022777"/>
    </source>
</evidence>
<dbReference type="CDD" id="cd01942">
    <property type="entry name" value="ribokinase_group_A"/>
    <property type="match status" value="1"/>
</dbReference>
<dbReference type="EMBL" id="CP016438">
    <property type="protein sequence ID" value="ANS69307.1"/>
    <property type="molecule type" value="Genomic_DNA"/>
</dbReference>
<protein>
    <submittedName>
        <fullName evidence="5">Carbohydrate kinase</fullName>
    </submittedName>
</protein>
<dbReference type="InterPro" id="IPR029056">
    <property type="entry name" value="Ribokinase-like"/>
</dbReference>
<sequence length="370" mass="39012">MDDDRPEVLLTGLLFYDLVLTGLGRPPTPGEEIWTDGMGCGPGGIANLAVAASRFGLRTSLSTVFGDDFYGAYCQEILAGQEGVDLSLSRVADGWHTPVTVSVAYGSDRALITHGQEPPYSQDTLMGDPPEARTALVHLEAEPRAWISKAAANGTQIYADVGWDPTQRWSTDLLDQLSLCHAFLPNETEAMAYTRTDSAVAALGTLSELVPVAVVTRGGDGAVAVDQTTGEYADVPALAVDVLDATGAGDVFGASFVAASLGGWPLEERLRFAVLCAGLSVRHHGGALAAPGWYGVDRWWRSLTDPDLKRTYGFLADRLPADVGTPLQHAPVTPPARPPLAPPTPSAEHAPVAPPTPHLPVAPADTARQH</sequence>
<proteinExistence type="predicted"/>
<dbReference type="GO" id="GO:0016301">
    <property type="term" value="F:kinase activity"/>
    <property type="evidence" value="ECO:0007669"/>
    <property type="project" value="UniProtKB-KW"/>
</dbReference>
<evidence type="ECO:0000256" key="1">
    <source>
        <dbReference type="ARBA" id="ARBA00022679"/>
    </source>
</evidence>
<dbReference type="InterPro" id="IPR011611">
    <property type="entry name" value="PfkB_dom"/>
</dbReference>
<feature type="region of interest" description="Disordered" evidence="3">
    <location>
        <begin position="325"/>
        <end position="370"/>
    </location>
</feature>